<evidence type="ECO:0000313" key="4">
    <source>
        <dbReference type="Proteomes" id="UP000192342"/>
    </source>
</evidence>
<protein>
    <recommendedName>
        <fullName evidence="2">Lipid/polyisoprenoid-binding YceI-like domain-containing protein</fullName>
    </recommendedName>
</protein>
<dbReference type="SMART" id="SM00867">
    <property type="entry name" value="YceI"/>
    <property type="match status" value="1"/>
</dbReference>
<organism evidence="3 4">
    <name type="scientific">Oceanococcus atlanticus</name>
    <dbReference type="NCBI Taxonomy" id="1317117"/>
    <lineage>
        <taxon>Bacteria</taxon>
        <taxon>Pseudomonadati</taxon>
        <taxon>Pseudomonadota</taxon>
        <taxon>Gammaproteobacteria</taxon>
        <taxon>Chromatiales</taxon>
        <taxon>Oceanococcaceae</taxon>
        <taxon>Oceanococcus</taxon>
    </lineage>
</organism>
<feature type="chain" id="PRO_5012733982" description="Lipid/polyisoprenoid-binding YceI-like domain-containing protein" evidence="1">
    <location>
        <begin position="24"/>
        <end position="193"/>
    </location>
</feature>
<dbReference type="RefSeq" id="WP_083561871.1">
    <property type="nucleotide sequence ID" value="NZ_AQQV01000003.1"/>
</dbReference>
<gene>
    <name evidence="3" type="ORF">ATO7_11058</name>
</gene>
<dbReference type="OrthoDB" id="9811006at2"/>
<dbReference type="InterPro" id="IPR036761">
    <property type="entry name" value="TTHA0802/YceI-like_sf"/>
</dbReference>
<accession>A0A1Y1SAZ6</accession>
<dbReference type="Proteomes" id="UP000192342">
    <property type="component" value="Unassembled WGS sequence"/>
</dbReference>
<sequence>MNTLNRICSAALLAVAVAAPAQAADKYKFDTVHSQVIFFVSHLGFSMSEGEFLDFDGGFSFDQKNWGNSSVDVTIKTASISLDDKKWDDHMKNEDFFNVEKYPTMTFKSTKVESKDGKTGTITGDLTLLGVTKPVTLDVTFNKAGAHPFNPKKQLIGFSATGTLKRSEFGMKYALPAVGDEVEIRIEVEAEKI</sequence>
<feature type="domain" description="Lipid/polyisoprenoid-binding YceI-like" evidence="2">
    <location>
        <begin position="26"/>
        <end position="191"/>
    </location>
</feature>
<feature type="signal peptide" evidence="1">
    <location>
        <begin position="1"/>
        <end position="23"/>
    </location>
</feature>
<keyword evidence="1" id="KW-0732">Signal</keyword>
<dbReference type="Pfam" id="PF04264">
    <property type="entry name" value="YceI"/>
    <property type="match status" value="1"/>
</dbReference>
<proteinExistence type="predicted"/>
<evidence type="ECO:0000313" key="3">
    <source>
        <dbReference type="EMBL" id="ORE85827.1"/>
    </source>
</evidence>
<dbReference type="EMBL" id="AQQV01000003">
    <property type="protein sequence ID" value="ORE85827.1"/>
    <property type="molecule type" value="Genomic_DNA"/>
</dbReference>
<name>A0A1Y1SAZ6_9GAMM</name>
<keyword evidence="4" id="KW-1185">Reference proteome</keyword>
<dbReference type="InterPro" id="IPR007372">
    <property type="entry name" value="Lipid/polyisoprenoid-bd_YceI"/>
</dbReference>
<dbReference type="AlphaFoldDB" id="A0A1Y1SAZ6"/>
<evidence type="ECO:0000259" key="2">
    <source>
        <dbReference type="SMART" id="SM00867"/>
    </source>
</evidence>
<dbReference type="Gene3D" id="2.40.128.110">
    <property type="entry name" value="Lipid/polyisoprenoid-binding, YceI-like"/>
    <property type="match status" value="1"/>
</dbReference>
<dbReference type="STRING" id="1317117.ATO7_11058"/>
<dbReference type="PANTHER" id="PTHR34406">
    <property type="entry name" value="PROTEIN YCEI"/>
    <property type="match status" value="1"/>
</dbReference>
<comment type="caution">
    <text evidence="3">The sequence shown here is derived from an EMBL/GenBank/DDBJ whole genome shotgun (WGS) entry which is preliminary data.</text>
</comment>
<dbReference type="SUPFAM" id="SSF101874">
    <property type="entry name" value="YceI-like"/>
    <property type="match status" value="1"/>
</dbReference>
<dbReference type="PANTHER" id="PTHR34406:SF1">
    <property type="entry name" value="PROTEIN YCEI"/>
    <property type="match status" value="1"/>
</dbReference>
<evidence type="ECO:0000256" key="1">
    <source>
        <dbReference type="SAM" id="SignalP"/>
    </source>
</evidence>
<reference evidence="3 4" key="1">
    <citation type="submission" date="2013-04" db="EMBL/GenBank/DDBJ databases">
        <title>Oceanococcus atlanticus 22II-S10r2 Genome Sequencing.</title>
        <authorList>
            <person name="Lai Q."/>
            <person name="Li G."/>
            <person name="Shao Z."/>
        </authorList>
    </citation>
    <scope>NUCLEOTIDE SEQUENCE [LARGE SCALE GENOMIC DNA]</scope>
    <source>
        <strain evidence="3 4">22II-S10r2</strain>
    </source>
</reference>